<dbReference type="EMBL" id="QMQA01000084">
    <property type="protein sequence ID" value="RLE13648.1"/>
    <property type="molecule type" value="Genomic_DNA"/>
</dbReference>
<reference evidence="1 2" key="1">
    <citation type="submission" date="2018-06" db="EMBL/GenBank/DDBJ databases">
        <title>Extensive metabolic versatility and redundancy in microbially diverse, dynamic hydrothermal sediments.</title>
        <authorList>
            <person name="Dombrowski N."/>
            <person name="Teske A."/>
            <person name="Baker B.J."/>
        </authorList>
    </citation>
    <scope>NUCLEOTIDE SEQUENCE [LARGE SCALE GENOMIC DNA]</scope>
    <source>
        <strain evidence="1">B3_G15</strain>
    </source>
</reference>
<gene>
    <name evidence="1" type="ORF">DRJ04_03910</name>
</gene>
<protein>
    <recommendedName>
        <fullName evidence="3">Peptidase M14 carboxypeptidase A domain-containing protein</fullName>
    </recommendedName>
</protein>
<sequence length="408" mass="46859">MKFKNWLIKKLDEKIDKIINRFNINLSAYDSGVIDYSLINQVEISSLREIPYPEFIDRLADVVQKNRLPVQIVPVKDFDNPGQDFKTDPLGYRIYTLELGNPSASSKIVIEGTCHGGERIHSVTCALVALSLCKEGPLREKILEESHICILPAADPLGWQKKTRAYVNMRGDETRNPVVVNMYHIRNLFGWSDTNAVFGRSLEEAKSRRVRSIEHHLMENFGPPTLYNSLHETVMFGSHLFYGNAGVMILLHHYFPEEVREIIFSLRYALTRGEKIEKTLRKFNPLAELKYTEEYLEHHPAFEKAKSIRNYIRRLGIRTFEDKFFRVEREFPVPGPKSEITIAESLLITGPLYVKAGIVLAPDYYEKMSGTVGQTIETFSQSESERILQGAAFIDGTLRCEVLGEYYE</sequence>
<name>A0A662DFJ4_UNCAE</name>
<comment type="caution">
    <text evidence="1">The sequence shown here is derived from an EMBL/GenBank/DDBJ whole genome shotgun (WGS) entry which is preliminary data.</text>
</comment>
<evidence type="ECO:0000313" key="1">
    <source>
        <dbReference type="EMBL" id="RLE13648.1"/>
    </source>
</evidence>
<accession>A0A662DFJ4</accession>
<proteinExistence type="predicted"/>
<evidence type="ECO:0008006" key="3">
    <source>
        <dbReference type="Google" id="ProtNLM"/>
    </source>
</evidence>
<dbReference type="AlphaFoldDB" id="A0A662DFJ4"/>
<evidence type="ECO:0000313" key="2">
    <source>
        <dbReference type="Proteomes" id="UP000280417"/>
    </source>
</evidence>
<dbReference type="Gene3D" id="3.40.630.10">
    <property type="entry name" value="Zn peptidases"/>
    <property type="match status" value="1"/>
</dbReference>
<dbReference type="Proteomes" id="UP000280417">
    <property type="component" value="Unassembled WGS sequence"/>
</dbReference>
<dbReference type="SUPFAM" id="SSF53187">
    <property type="entry name" value="Zn-dependent exopeptidases"/>
    <property type="match status" value="1"/>
</dbReference>
<organism evidence="1 2">
    <name type="scientific">Aerophobetes bacterium</name>
    <dbReference type="NCBI Taxonomy" id="2030807"/>
    <lineage>
        <taxon>Bacteria</taxon>
        <taxon>Candidatus Aerophobota</taxon>
    </lineage>
</organism>